<organism evidence="3">
    <name type="scientific">Gymnodinialimonas phycosphaerae</name>
    <dbReference type="NCBI Taxonomy" id="2841589"/>
    <lineage>
        <taxon>Bacteria</taxon>
        <taxon>Pseudomonadati</taxon>
        <taxon>Pseudomonadota</taxon>
        <taxon>Alphaproteobacteria</taxon>
        <taxon>Rhodobacterales</taxon>
        <taxon>Paracoccaceae</taxon>
        <taxon>Gymnodinialimonas</taxon>
    </lineage>
</organism>
<feature type="signal peptide" evidence="1">
    <location>
        <begin position="1"/>
        <end position="24"/>
    </location>
</feature>
<name>A0A975TTB7_9RHOB</name>
<protein>
    <submittedName>
        <fullName evidence="3">Uncharacterized protein</fullName>
    </submittedName>
</protein>
<reference evidence="3 4" key="1">
    <citation type="submission" date="2021-07" db="EMBL/GenBank/DDBJ databases">
        <title>Karlodiniumbacter phycospheric gen. nov., sp. nov., a phycosphere bacterium isolated from karlodinium veneficum.</title>
        <authorList>
            <person name="Peng Y."/>
            <person name="Jiang L."/>
            <person name="Lee J."/>
        </authorList>
    </citation>
    <scope>NUCLEOTIDE SEQUENCE</scope>
    <source>
        <strain evidence="3 4">N5</strain>
    </source>
</reference>
<proteinExistence type="predicted"/>
<evidence type="ECO:0000313" key="3">
    <source>
        <dbReference type="EMBL" id="QXL86807.1"/>
    </source>
</evidence>
<dbReference type="EMBL" id="JAIMBW010000001">
    <property type="protein sequence ID" value="MBY4894124.1"/>
    <property type="molecule type" value="Genomic_DNA"/>
</dbReference>
<accession>A0A975TTB7</accession>
<dbReference type="EMBL" id="CP078073">
    <property type="protein sequence ID" value="QXL86807.1"/>
    <property type="molecule type" value="Genomic_DNA"/>
</dbReference>
<evidence type="ECO:0000256" key="1">
    <source>
        <dbReference type="SAM" id="SignalP"/>
    </source>
</evidence>
<dbReference type="RefSeq" id="WP_257893734.1">
    <property type="nucleotide sequence ID" value="NZ_JAIMBW010000001.1"/>
</dbReference>
<gene>
    <name evidence="2" type="ORF">KUL25_15310</name>
    <name evidence="3" type="ORF">KUL25_15315</name>
</gene>
<keyword evidence="1" id="KW-0732">Signal</keyword>
<evidence type="ECO:0000313" key="4">
    <source>
        <dbReference type="Proteomes" id="UP000693972"/>
    </source>
</evidence>
<dbReference type="Proteomes" id="UP000693972">
    <property type="component" value="Unassembled WGS sequence"/>
</dbReference>
<feature type="chain" id="PRO_5037248321" evidence="1">
    <location>
        <begin position="25"/>
        <end position="114"/>
    </location>
</feature>
<keyword evidence="4" id="KW-1185">Reference proteome</keyword>
<sequence length="114" mass="11725">MKKIAIIAATTLSMAASLAAPAFAQSASTAFAIAHFNQSADSASDVVALPNGENTTQVSTRGMTPLAEAFALFNEYADGTGDLRGLNGATVVNGTPAYGADIFERLRAADRENN</sequence>
<dbReference type="AlphaFoldDB" id="A0A975TTB7"/>
<evidence type="ECO:0000313" key="2">
    <source>
        <dbReference type="EMBL" id="MBY4894124.1"/>
    </source>
</evidence>